<keyword evidence="3" id="KW-1185">Reference proteome</keyword>
<reference evidence="2 3" key="1">
    <citation type="journal article" date="2019" name="Sci. Rep.">
        <title>A high-quality genome of Eragrostis curvula grass provides insights into Poaceae evolution and supports new strategies to enhance forage quality.</title>
        <authorList>
            <person name="Carballo J."/>
            <person name="Santos B.A.C.M."/>
            <person name="Zappacosta D."/>
            <person name="Garbus I."/>
            <person name="Selva J.P."/>
            <person name="Gallo C.A."/>
            <person name="Diaz A."/>
            <person name="Albertini E."/>
            <person name="Caccamo M."/>
            <person name="Echenique V."/>
        </authorList>
    </citation>
    <scope>NUCLEOTIDE SEQUENCE [LARGE SCALE GENOMIC DNA]</scope>
    <source>
        <strain evidence="3">cv. Victoria</strain>
        <tissue evidence="2">Leaf</tissue>
    </source>
</reference>
<feature type="signal peptide" evidence="1">
    <location>
        <begin position="1"/>
        <end position="22"/>
    </location>
</feature>
<accession>A0A5J9WBX0</accession>
<dbReference type="EMBL" id="RWGY01000004">
    <property type="protein sequence ID" value="TVU45849.1"/>
    <property type="molecule type" value="Genomic_DNA"/>
</dbReference>
<proteinExistence type="predicted"/>
<evidence type="ECO:0000313" key="2">
    <source>
        <dbReference type="EMBL" id="TVU45849.1"/>
    </source>
</evidence>
<dbReference type="AlphaFoldDB" id="A0A5J9WBX0"/>
<name>A0A5J9WBX0_9POAL</name>
<organism evidence="2 3">
    <name type="scientific">Eragrostis curvula</name>
    <name type="common">weeping love grass</name>
    <dbReference type="NCBI Taxonomy" id="38414"/>
    <lineage>
        <taxon>Eukaryota</taxon>
        <taxon>Viridiplantae</taxon>
        <taxon>Streptophyta</taxon>
        <taxon>Embryophyta</taxon>
        <taxon>Tracheophyta</taxon>
        <taxon>Spermatophyta</taxon>
        <taxon>Magnoliopsida</taxon>
        <taxon>Liliopsida</taxon>
        <taxon>Poales</taxon>
        <taxon>Poaceae</taxon>
        <taxon>PACMAD clade</taxon>
        <taxon>Chloridoideae</taxon>
        <taxon>Eragrostideae</taxon>
        <taxon>Eragrostidinae</taxon>
        <taxon>Eragrostis</taxon>
    </lineage>
</organism>
<keyword evidence="1" id="KW-0732">Signal</keyword>
<dbReference type="Proteomes" id="UP000324897">
    <property type="component" value="Chromosome 5"/>
</dbReference>
<evidence type="ECO:0000256" key="1">
    <source>
        <dbReference type="SAM" id="SignalP"/>
    </source>
</evidence>
<protein>
    <submittedName>
        <fullName evidence="2">Uncharacterized protein</fullName>
    </submittedName>
</protein>
<gene>
    <name evidence="2" type="ORF">EJB05_05353</name>
</gene>
<feature type="chain" id="PRO_5023916997" evidence="1">
    <location>
        <begin position="23"/>
        <end position="105"/>
    </location>
</feature>
<sequence>MECHLHPVLLLLLCLFFAGAAGNAGAIADGSEPGDVTLPWPPSAKLPPPSFQSLIRITPPPCEYGELARKSIANVLPAAFRRPHAAGSLSRRPTPPCRVKCNASA</sequence>
<comment type="caution">
    <text evidence="2">The sequence shown here is derived from an EMBL/GenBank/DDBJ whole genome shotgun (WGS) entry which is preliminary data.</text>
</comment>
<evidence type="ECO:0000313" key="3">
    <source>
        <dbReference type="Proteomes" id="UP000324897"/>
    </source>
</evidence>
<dbReference type="Gramene" id="TVU45849">
    <property type="protein sequence ID" value="TVU45849"/>
    <property type="gene ID" value="EJB05_05353"/>
</dbReference>